<evidence type="ECO:0000313" key="3">
    <source>
        <dbReference type="Proteomes" id="UP000600565"/>
    </source>
</evidence>
<organism evidence="2 3">
    <name type="scientific">Solibacillus merdavium</name>
    <dbReference type="NCBI Taxonomy" id="2762218"/>
    <lineage>
        <taxon>Bacteria</taxon>
        <taxon>Bacillati</taxon>
        <taxon>Bacillota</taxon>
        <taxon>Bacilli</taxon>
        <taxon>Bacillales</taxon>
        <taxon>Caryophanaceae</taxon>
        <taxon>Solibacillus</taxon>
    </lineage>
</organism>
<sequence length="181" mass="20884">MNFHKLIIIGILFQFFDINFGTFDIFPDFIGFIIIVYAFSKVEAQYAKLGAICATVLAITSIIGIVQPEMFVPSTNLTFQIVAILNGLLSILYLSCIFSVSKEILRGEESMFPRLYISLLLLFQLFTYIGIHFAVDLYEIILLATNVLLFCFYIYFIVFLWKRKNKENRLSRRRGSKVSLD</sequence>
<dbReference type="RefSeq" id="WP_191703100.1">
    <property type="nucleotide sequence ID" value="NZ_JACSPW010000003.1"/>
</dbReference>
<protein>
    <submittedName>
        <fullName evidence="2">Uncharacterized protein</fullName>
    </submittedName>
</protein>
<gene>
    <name evidence="2" type="ORF">H9632_05455</name>
</gene>
<reference evidence="2 3" key="1">
    <citation type="submission" date="2020-08" db="EMBL/GenBank/DDBJ databases">
        <title>A Genomic Blueprint of the Chicken Gut Microbiome.</title>
        <authorList>
            <person name="Gilroy R."/>
            <person name="Ravi A."/>
            <person name="Getino M."/>
            <person name="Pursley I."/>
            <person name="Horton D.L."/>
            <person name="Alikhan N.-F."/>
            <person name="Baker D."/>
            <person name="Gharbi K."/>
            <person name="Hall N."/>
            <person name="Watson M."/>
            <person name="Adriaenssens E.M."/>
            <person name="Foster-Nyarko E."/>
            <person name="Jarju S."/>
            <person name="Secka A."/>
            <person name="Antonio M."/>
            <person name="Oren A."/>
            <person name="Chaudhuri R."/>
            <person name="La Ragione R.M."/>
            <person name="Hildebrand F."/>
            <person name="Pallen M.J."/>
        </authorList>
    </citation>
    <scope>NUCLEOTIDE SEQUENCE [LARGE SCALE GENOMIC DNA]</scope>
    <source>
        <strain evidence="2 3">Sa1YVA6</strain>
    </source>
</reference>
<feature type="transmembrane region" description="Helical" evidence="1">
    <location>
        <begin position="78"/>
        <end position="100"/>
    </location>
</feature>
<feature type="transmembrane region" description="Helical" evidence="1">
    <location>
        <begin position="6"/>
        <end position="39"/>
    </location>
</feature>
<evidence type="ECO:0000256" key="1">
    <source>
        <dbReference type="SAM" id="Phobius"/>
    </source>
</evidence>
<keyword evidence="3" id="KW-1185">Reference proteome</keyword>
<dbReference type="Proteomes" id="UP000600565">
    <property type="component" value="Unassembled WGS sequence"/>
</dbReference>
<comment type="caution">
    <text evidence="2">The sequence shown here is derived from an EMBL/GenBank/DDBJ whole genome shotgun (WGS) entry which is preliminary data.</text>
</comment>
<keyword evidence="1" id="KW-0472">Membrane</keyword>
<name>A0ABR8XKP3_9BACL</name>
<feature type="transmembrane region" description="Helical" evidence="1">
    <location>
        <begin position="112"/>
        <end position="134"/>
    </location>
</feature>
<accession>A0ABR8XKP3</accession>
<feature type="transmembrane region" description="Helical" evidence="1">
    <location>
        <begin position="46"/>
        <end position="66"/>
    </location>
</feature>
<feature type="transmembrane region" description="Helical" evidence="1">
    <location>
        <begin position="140"/>
        <end position="161"/>
    </location>
</feature>
<evidence type="ECO:0000313" key="2">
    <source>
        <dbReference type="EMBL" id="MBD8032507.1"/>
    </source>
</evidence>
<keyword evidence="1" id="KW-0812">Transmembrane</keyword>
<dbReference type="EMBL" id="JACSPW010000003">
    <property type="protein sequence ID" value="MBD8032507.1"/>
    <property type="molecule type" value="Genomic_DNA"/>
</dbReference>
<proteinExistence type="predicted"/>
<keyword evidence="1" id="KW-1133">Transmembrane helix</keyword>